<evidence type="ECO:0000256" key="1">
    <source>
        <dbReference type="SAM" id="Coils"/>
    </source>
</evidence>
<feature type="region of interest" description="Disordered" evidence="2">
    <location>
        <begin position="281"/>
        <end position="301"/>
    </location>
</feature>
<dbReference type="RefSeq" id="WP_169804428.1">
    <property type="nucleotide sequence ID" value="NZ_JBHSMX010000046.1"/>
</dbReference>
<evidence type="ECO:0000313" key="5">
    <source>
        <dbReference type="Proteomes" id="UP001596084"/>
    </source>
</evidence>
<gene>
    <name evidence="4" type="ORF">ACFPP7_16820</name>
</gene>
<feature type="coiled-coil region" evidence="1">
    <location>
        <begin position="221"/>
        <end position="269"/>
    </location>
</feature>
<organism evidence="4 5">
    <name type="scientific">Polaromonas jejuensis</name>
    <dbReference type="NCBI Taxonomy" id="457502"/>
    <lineage>
        <taxon>Bacteria</taxon>
        <taxon>Pseudomonadati</taxon>
        <taxon>Pseudomonadota</taxon>
        <taxon>Betaproteobacteria</taxon>
        <taxon>Burkholderiales</taxon>
        <taxon>Comamonadaceae</taxon>
        <taxon>Polaromonas</taxon>
    </lineage>
</organism>
<keyword evidence="4" id="KW-0238">DNA-binding</keyword>
<protein>
    <submittedName>
        <fullName evidence="4">DNA-binding protein</fullName>
    </submittedName>
</protein>
<name>A0ABW0QCI2_9BURK</name>
<accession>A0ABW0QCI2</accession>
<feature type="coiled-coil region" evidence="1">
    <location>
        <begin position="97"/>
        <end position="184"/>
    </location>
</feature>
<dbReference type="InterPro" id="IPR021104">
    <property type="entry name" value="KfrA_DNA-bd_N"/>
</dbReference>
<comment type="caution">
    <text evidence="4">The sequence shown here is derived from an EMBL/GenBank/DDBJ whole genome shotgun (WGS) entry which is preliminary data.</text>
</comment>
<keyword evidence="5" id="KW-1185">Reference proteome</keyword>
<evidence type="ECO:0000259" key="3">
    <source>
        <dbReference type="Pfam" id="PF11740"/>
    </source>
</evidence>
<keyword evidence="1" id="KW-0175">Coiled coil</keyword>
<dbReference type="Proteomes" id="UP001596084">
    <property type="component" value="Unassembled WGS sequence"/>
</dbReference>
<dbReference type="Pfam" id="PF11740">
    <property type="entry name" value="KfrA_N"/>
    <property type="match status" value="1"/>
</dbReference>
<dbReference type="GO" id="GO:0003677">
    <property type="term" value="F:DNA binding"/>
    <property type="evidence" value="ECO:0007669"/>
    <property type="project" value="UniProtKB-KW"/>
</dbReference>
<evidence type="ECO:0000313" key="4">
    <source>
        <dbReference type="EMBL" id="MFC5522556.1"/>
    </source>
</evidence>
<feature type="domain" description="KfrA N-terminal DNA-binding" evidence="3">
    <location>
        <begin position="4"/>
        <end position="111"/>
    </location>
</feature>
<proteinExistence type="predicted"/>
<reference evidence="5" key="1">
    <citation type="journal article" date="2019" name="Int. J. Syst. Evol. Microbiol.">
        <title>The Global Catalogue of Microorganisms (GCM) 10K type strain sequencing project: providing services to taxonomists for standard genome sequencing and annotation.</title>
        <authorList>
            <consortium name="The Broad Institute Genomics Platform"/>
            <consortium name="The Broad Institute Genome Sequencing Center for Infectious Disease"/>
            <person name="Wu L."/>
            <person name="Ma J."/>
        </authorList>
    </citation>
    <scope>NUCLEOTIDE SEQUENCE [LARGE SCALE GENOMIC DNA]</scope>
    <source>
        <strain evidence="5">CGMCC 4.7277</strain>
    </source>
</reference>
<dbReference type="EMBL" id="JBHSMX010000046">
    <property type="protein sequence ID" value="MFC5522556.1"/>
    <property type="molecule type" value="Genomic_DNA"/>
</dbReference>
<sequence>MLLFFRHGITPTANKLYQLVRKGSMSAPAEALTRFWETLREKSRIRIEHPDLPAPLRDAAGEMVGVLWQRAQTAAQEALVQLREEAHAQVLAAEAIAQAATARVQETEQALGEARQELQAIQQRLAETQADLARAQGEVTALQRQVEAGVAQRRELQEGFNAAQQRLTHELEQQRVAATAAEERHAAETKRMLLDVDRERVNSTKHQKELEQARRMFVDQTELHRQQMTEKQQQAETLRQRNGELEGSVAELRGQRDQLLRDVDGLRLRLESLPVAKVAPARQVKVRSPGIAKASRPKRTP</sequence>
<evidence type="ECO:0000256" key="2">
    <source>
        <dbReference type="SAM" id="MobiDB-lite"/>
    </source>
</evidence>